<evidence type="ECO:0000313" key="3">
    <source>
        <dbReference type="Proteomes" id="UP000324832"/>
    </source>
</evidence>
<feature type="compositionally biased region" description="Basic residues" evidence="1">
    <location>
        <begin position="46"/>
        <end position="58"/>
    </location>
</feature>
<feature type="compositionally biased region" description="Basic and acidic residues" evidence="1">
    <location>
        <begin position="31"/>
        <end position="45"/>
    </location>
</feature>
<dbReference type="Proteomes" id="UP000324832">
    <property type="component" value="Unassembled WGS sequence"/>
</dbReference>
<evidence type="ECO:0000256" key="1">
    <source>
        <dbReference type="SAM" id="MobiDB-lite"/>
    </source>
</evidence>
<dbReference type="OrthoDB" id="7483731at2759"/>
<protein>
    <submittedName>
        <fullName evidence="2">Uncharacterized protein</fullName>
    </submittedName>
</protein>
<reference evidence="2 3" key="1">
    <citation type="submission" date="2017-07" db="EMBL/GenBank/DDBJ databases">
        <authorList>
            <person name="Talla V."/>
            <person name="Backstrom N."/>
        </authorList>
    </citation>
    <scope>NUCLEOTIDE SEQUENCE [LARGE SCALE GENOMIC DNA]</scope>
</reference>
<gene>
    <name evidence="2" type="ORF">LSINAPIS_LOCUS8265</name>
</gene>
<dbReference type="EMBL" id="FZQP02002913">
    <property type="protein sequence ID" value="VVC96861.1"/>
    <property type="molecule type" value="Genomic_DNA"/>
</dbReference>
<keyword evidence="3" id="KW-1185">Reference proteome</keyword>
<proteinExistence type="predicted"/>
<accession>A0A5E4QHS4</accession>
<name>A0A5E4QHS4_9NEOP</name>
<feature type="region of interest" description="Disordered" evidence="1">
    <location>
        <begin position="31"/>
        <end position="58"/>
    </location>
</feature>
<sequence>MNMGMQPDVRFDDRNDRYDVASIIRHQNKMYKQDAYDPQSEENHDYRRKGRMSRLKSSKRRNKLLKEIKEAQNYQINRVVNDALLKIKSMRRDFAYHDEMISDGVDTKEYELNLKKFKSGTEENAGKDNVNILNNSVSDLRRKGSSGEVLMHYSFPINVRIKGFLQQPS</sequence>
<evidence type="ECO:0000313" key="2">
    <source>
        <dbReference type="EMBL" id="VVC96861.1"/>
    </source>
</evidence>
<organism evidence="2 3">
    <name type="scientific">Leptidea sinapis</name>
    <dbReference type="NCBI Taxonomy" id="189913"/>
    <lineage>
        <taxon>Eukaryota</taxon>
        <taxon>Metazoa</taxon>
        <taxon>Ecdysozoa</taxon>
        <taxon>Arthropoda</taxon>
        <taxon>Hexapoda</taxon>
        <taxon>Insecta</taxon>
        <taxon>Pterygota</taxon>
        <taxon>Neoptera</taxon>
        <taxon>Endopterygota</taxon>
        <taxon>Lepidoptera</taxon>
        <taxon>Glossata</taxon>
        <taxon>Ditrysia</taxon>
        <taxon>Papilionoidea</taxon>
        <taxon>Pieridae</taxon>
        <taxon>Dismorphiinae</taxon>
        <taxon>Leptidea</taxon>
    </lineage>
</organism>
<dbReference type="AlphaFoldDB" id="A0A5E4QHS4"/>